<organism evidence="2">
    <name type="scientific">Arundo donax</name>
    <name type="common">Giant reed</name>
    <name type="synonym">Donax arundinaceus</name>
    <dbReference type="NCBI Taxonomy" id="35708"/>
    <lineage>
        <taxon>Eukaryota</taxon>
        <taxon>Viridiplantae</taxon>
        <taxon>Streptophyta</taxon>
        <taxon>Embryophyta</taxon>
        <taxon>Tracheophyta</taxon>
        <taxon>Spermatophyta</taxon>
        <taxon>Magnoliopsida</taxon>
        <taxon>Liliopsida</taxon>
        <taxon>Poales</taxon>
        <taxon>Poaceae</taxon>
        <taxon>PACMAD clade</taxon>
        <taxon>Arundinoideae</taxon>
        <taxon>Arundineae</taxon>
        <taxon>Arundo</taxon>
    </lineage>
</organism>
<feature type="compositionally biased region" description="Polar residues" evidence="1">
    <location>
        <begin position="11"/>
        <end position="25"/>
    </location>
</feature>
<evidence type="ECO:0000313" key="2">
    <source>
        <dbReference type="EMBL" id="JAD37755.1"/>
    </source>
</evidence>
<sequence>MPSHLMEHTESSPNSSAVAQASNQRVECHCVRRTLF</sequence>
<reference evidence="2" key="2">
    <citation type="journal article" date="2015" name="Data Brief">
        <title>Shoot transcriptome of the giant reed, Arundo donax.</title>
        <authorList>
            <person name="Barrero R.A."/>
            <person name="Guerrero F.D."/>
            <person name="Moolhuijzen P."/>
            <person name="Goolsby J.A."/>
            <person name="Tidwell J."/>
            <person name="Bellgard S.E."/>
            <person name="Bellgard M.I."/>
        </authorList>
    </citation>
    <scope>NUCLEOTIDE SEQUENCE</scope>
    <source>
        <tissue evidence="2">Shoot tissue taken approximately 20 cm above the soil surface</tissue>
    </source>
</reference>
<feature type="compositionally biased region" description="Basic and acidic residues" evidence="1">
    <location>
        <begin position="1"/>
        <end position="10"/>
    </location>
</feature>
<dbReference type="AlphaFoldDB" id="A0A0A8ZLY7"/>
<accession>A0A0A8ZLY7</accession>
<feature type="region of interest" description="Disordered" evidence="1">
    <location>
        <begin position="1"/>
        <end position="25"/>
    </location>
</feature>
<dbReference type="EMBL" id="GBRH01260140">
    <property type="protein sequence ID" value="JAD37755.1"/>
    <property type="molecule type" value="Transcribed_RNA"/>
</dbReference>
<protein>
    <submittedName>
        <fullName evidence="2">Uncharacterized protein</fullName>
    </submittedName>
</protein>
<reference evidence="2" key="1">
    <citation type="submission" date="2014-09" db="EMBL/GenBank/DDBJ databases">
        <authorList>
            <person name="Magalhaes I.L.F."/>
            <person name="Oliveira U."/>
            <person name="Santos F.R."/>
            <person name="Vidigal T.H.D.A."/>
            <person name="Brescovit A.D."/>
            <person name="Santos A.J."/>
        </authorList>
    </citation>
    <scope>NUCLEOTIDE SEQUENCE</scope>
    <source>
        <tissue evidence="2">Shoot tissue taken approximately 20 cm above the soil surface</tissue>
    </source>
</reference>
<name>A0A0A8ZLY7_ARUDO</name>
<proteinExistence type="predicted"/>
<evidence type="ECO:0000256" key="1">
    <source>
        <dbReference type="SAM" id="MobiDB-lite"/>
    </source>
</evidence>